<organism evidence="2">
    <name type="scientific">uncultured Sphingopyxis sp</name>
    <dbReference type="NCBI Taxonomy" id="310581"/>
    <lineage>
        <taxon>Bacteria</taxon>
        <taxon>Pseudomonadati</taxon>
        <taxon>Pseudomonadota</taxon>
        <taxon>Alphaproteobacteria</taxon>
        <taxon>Sphingomonadales</taxon>
        <taxon>Sphingomonadaceae</taxon>
        <taxon>Sphingopyxis</taxon>
        <taxon>environmental samples</taxon>
    </lineage>
</organism>
<gene>
    <name evidence="2" type="ORF">SPPYR_3372</name>
</gene>
<reference evidence="2" key="1">
    <citation type="submission" date="2016-03" db="EMBL/GenBank/DDBJ databases">
        <authorList>
            <person name="Ploux O."/>
        </authorList>
    </citation>
    <scope>NUCLEOTIDE SEQUENCE</scope>
    <source>
        <strain evidence="2">UC10</strain>
    </source>
</reference>
<accession>A0A1Y5Q3Y9</accession>
<dbReference type="AlphaFoldDB" id="A0A1Y5Q3Y9"/>
<sequence>MTPFGWMAAALFASAAPAAEAPALTAWHGSWAGEGEAFGKEAIATLEIAPGERMARRR</sequence>
<evidence type="ECO:0000313" key="2">
    <source>
        <dbReference type="EMBL" id="SBV34487.1"/>
    </source>
</evidence>
<name>A0A1Y5Q3Y9_9SPHN</name>
<proteinExistence type="predicted"/>
<dbReference type="EMBL" id="LT598653">
    <property type="protein sequence ID" value="SBV34487.1"/>
    <property type="molecule type" value="Genomic_DNA"/>
</dbReference>
<protein>
    <submittedName>
        <fullName evidence="2">Uncharacterized protein</fullName>
    </submittedName>
</protein>
<keyword evidence="1" id="KW-0732">Signal</keyword>
<feature type="chain" id="PRO_5012712216" evidence="1">
    <location>
        <begin position="19"/>
        <end position="58"/>
    </location>
</feature>
<evidence type="ECO:0000256" key="1">
    <source>
        <dbReference type="SAM" id="SignalP"/>
    </source>
</evidence>
<feature type="signal peptide" evidence="1">
    <location>
        <begin position="1"/>
        <end position="18"/>
    </location>
</feature>
<dbReference type="KEGG" id="sphu:SPPYR_3372"/>